<dbReference type="EMBL" id="LSZW01000046">
    <property type="protein sequence ID" value="KXK66382.1"/>
    <property type="molecule type" value="Genomic_DNA"/>
</dbReference>
<dbReference type="Gene3D" id="2.20.28.50">
    <property type="entry name" value="degv family protein"/>
    <property type="match status" value="1"/>
</dbReference>
<dbReference type="PANTHER" id="PTHR33434:SF3">
    <property type="entry name" value="DEGV DOMAIN-CONTAINING PROTEIN YITS"/>
    <property type="match status" value="1"/>
</dbReference>
<comment type="caution">
    <text evidence="3">The sequence shown here is derived from an EMBL/GenBank/DDBJ whole genome shotgun (WGS) entry which is preliminary data.</text>
</comment>
<reference evidence="4" key="1">
    <citation type="submission" date="2016-02" db="EMBL/GenBank/DDBJ databases">
        <authorList>
            <person name="Mitreva M."/>
            <person name="Pepin K.H."/>
            <person name="Mihindukulasuriya K.A."/>
            <person name="Fulton R."/>
            <person name="Fronick C."/>
            <person name="O'Laughlin M."/>
            <person name="Miner T."/>
            <person name="Herter B."/>
            <person name="Rosa B.A."/>
            <person name="Cordes M."/>
            <person name="Tomlinson C."/>
            <person name="Wollam A."/>
            <person name="Palsikar V.B."/>
            <person name="Mardis E.R."/>
            <person name="Wilson R.K."/>
        </authorList>
    </citation>
    <scope>NUCLEOTIDE SEQUENCE [LARGE SCALE GENOMIC DNA]</scope>
    <source>
        <strain evidence="4">DSM 22607</strain>
    </source>
</reference>
<comment type="function">
    <text evidence="1">May bind long-chain fatty acids, such as palmitate, and may play a role in lipid transport or fatty acid metabolism.</text>
</comment>
<organism evidence="3 4">
    <name type="scientific">Christensenella minuta</name>
    <dbReference type="NCBI Taxonomy" id="626937"/>
    <lineage>
        <taxon>Bacteria</taxon>
        <taxon>Bacillati</taxon>
        <taxon>Bacillota</taxon>
        <taxon>Clostridia</taxon>
        <taxon>Christensenellales</taxon>
        <taxon>Christensenellaceae</taxon>
        <taxon>Christensenella</taxon>
    </lineage>
</organism>
<dbReference type="Gene3D" id="3.40.50.10440">
    <property type="entry name" value="Dihydroxyacetone kinase, domain 1"/>
    <property type="match status" value="1"/>
</dbReference>
<dbReference type="Pfam" id="PF02645">
    <property type="entry name" value="DegV"/>
    <property type="match status" value="1"/>
</dbReference>
<evidence type="ECO:0000256" key="1">
    <source>
        <dbReference type="ARBA" id="ARBA00003238"/>
    </source>
</evidence>
<dbReference type="GO" id="GO:0008289">
    <property type="term" value="F:lipid binding"/>
    <property type="evidence" value="ECO:0007669"/>
    <property type="project" value="UniProtKB-KW"/>
</dbReference>
<dbReference type="Proteomes" id="UP000070366">
    <property type="component" value="Unassembled WGS sequence"/>
</dbReference>
<dbReference type="KEGG" id="cmiu:B1H56_14145"/>
<proteinExistence type="predicted"/>
<dbReference type="InterPro" id="IPR003797">
    <property type="entry name" value="DegV"/>
</dbReference>
<dbReference type="Gene3D" id="3.30.1180.10">
    <property type="match status" value="1"/>
</dbReference>
<dbReference type="STRING" id="626937.HMPREF3293_00788"/>
<dbReference type="SUPFAM" id="SSF82549">
    <property type="entry name" value="DAK1/DegV-like"/>
    <property type="match status" value="1"/>
</dbReference>
<dbReference type="InterPro" id="IPR043168">
    <property type="entry name" value="DegV_C"/>
</dbReference>
<keyword evidence="2" id="KW-0446">Lipid-binding</keyword>
<protein>
    <submittedName>
        <fullName evidence="3">EDD domain protein, DegV family</fullName>
    </submittedName>
</protein>
<dbReference type="InterPro" id="IPR050270">
    <property type="entry name" value="DegV_domain_contain"/>
</dbReference>
<dbReference type="PANTHER" id="PTHR33434">
    <property type="entry name" value="DEGV DOMAIN-CONTAINING PROTEIN DR_1986-RELATED"/>
    <property type="match status" value="1"/>
</dbReference>
<evidence type="ECO:0000256" key="2">
    <source>
        <dbReference type="ARBA" id="ARBA00023121"/>
    </source>
</evidence>
<name>A0A136Q6W7_9FIRM</name>
<evidence type="ECO:0000313" key="3">
    <source>
        <dbReference type="EMBL" id="KXK66382.1"/>
    </source>
</evidence>
<dbReference type="PROSITE" id="PS51482">
    <property type="entry name" value="DEGV"/>
    <property type="match status" value="1"/>
</dbReference>
<gene>
    <name evidence="3" type="ORF">HMPREF3293_00788</name>
</gene>
<dbReference type="PATRIC" id="fig|626937.4.peg.773"/>
<dbReference type="AlphaFoldDB" id="A0A136Q6W7"/>
<dbReference type="OrthoDB" id="9780660at2"/>
<keyword evidence="4" id="KW-1185">Reference proteome</keyword>
<accession>A0A136Q6W7</accession>
<evidence type="ECO:0000313" key="4">
    <source>
        <dbReference type="Proteomes" id="UP000070366"/>
    </source>
</evidence>
<dbReference type="NCBIfam" id="TIGR00762">
    <property type="entry name" value="DegV"/>
    <property type="match status" value="1"/>
</dbReference>
<sequence>MIGEYVMADYVLTCSSTADLPTSFARERGIPVLLYQFFMDGREYYDDQGVSIPTHEFYEKVRAGSMPTTSMVNAERYTEFFTPILEEGKDVLHLEFSSGLSGSYNNALMTAEQLMQKYPGRKIYIVDSLSASRGYGLFVHLVSNKKNEGASIEEARDYAEALKWKITHWFAVESLEHLRRGGRVSRASAFLGTMLNIKPVLAFNNEGKIIPVEKIRGRKKSLIAMVDKMEEDIDNPDGQIVYVGHGDAPEEAEYVAGLIRERFPTVRETLINYTGPVIGAHSGPGTVNIHYVGKQRVDIKFK</sequence>